<dbReference type="AlphaFoldDB" id="A0ABD0LKX1"/>
<dbReference type="Proteomes" id="UP001519460">
    <property type="component" value="Unassembled WGS sequence"/>
</dbReference>
<keyword evidence="6 7" id="KW-0472">Membrane</keyword>
<gene>
    <name evidence="8" type="ORF">BaRGS_00008967</name>
</gene>
<dbReference type="Pfam" id="PF07690">
    <property type="entry name" value="MFS_1"/>
    <property type="match status" value="1"/>
</dbReference>
<accession>A0ABD0LKX1</accession>
<reference evidence="8 9" key="1">
    <citation type="journal article" date="2023" name="Sci. Data">
        <title>Genome assembly of the Korean intertidal mud-creeper Batillaria attramentaria.</title>
        <authorList>
            <person name="Patra A.K."/>
            <person name="Ho P.T."/>
            <person name="Jun S."/>
            <person name="Lee S.J."/>
            <person name="Kim Y."/>
            <person name="Won Y.J."/>
        </authorList>
    </citation>
    <scope>NUCLEOTIDE SEQUENCE [LARGE SCALE GENOMIC DNA]</scope>
    <source>
        <strain evidence="8">Wonlab-2016</strain>
    </source>
</reference>
<keyword evidence="9" id="KW-1185">Reference proteome</keyword>
<evidence type="ECO:0000256" key="6">
    <source>
        <dbReference type="ARBA" id="ARBA00023136"/>
    </source>
</evidence>
<dbReference type="EMBL" id="JACVVK020000041">
    <property type="protein sequence ID" value="KAK7499876.1"/>
    <property type="molecule type" value="Genomic_DNA"/>
</dbReference>
<feature type="transmembrane region" description="Helical" evidence="7">
    <location>
        <begin position="307"/>
        <end position="340"/>
    </location>
</feature>
<evidence type="ECO:0000313" key="8">
    <source>
        <dbReference type="EMBL" id="KAK7499876.1"/>
    </source>
</evidence>
<comment type="subcellular location">
    <subcellularLocation>
        <location evidence="1">Membrane</location>
        <topology evidence="1">Multi-pass membrane protein</topology>
    </subcellularLocation>
</comment>
<feature type="transmembrane region" description="Helical" evidence="7">
    <location>
        <begin position="117"/>
        <end position="137"/>
    </location>
</feature>
<feature type="transmembrane region" description="Helical" evidence="7">
    <location>
        <begin position="261"/>
        <end position="279"/>
    </location>
</feature>
<feature type="transmembrane region" description="Helical" evidence="7">
    <location>
        <begin position="225"/>
        <end position="249"/>
    </location>
</feature>
<feature type="transmembrane region" description="Helical" evidence="7">
    <location>
        <begin position="57"/>
        <end position="78"/>
    </location>
</feature>
<evidence type="ECO:0000256" key="1">
    <source>
        <dbReference type="ARBA" id="ARBA00004141"/>
    </source>
</evidence>
<name>A0ABD0LKX1_9CAEN</name>
<dbReference type="Gene3D" id="1.20.1250.20">
    <property type="entry name" value="MFS general substrate transporter like domains"/>
    <property type="match status" value="2"/>
</dbReference>
<evidence type="ECO:0000256" key="5">
    <source>
        <dbReference type="ARBA" id="ARBA00022989"/>
    </source>
</evidence>
<dbReference type="InterPro" id="IPR011701">
    <property type="entry name" value="MFS"/>
</dbReference>
<evidence type="ECO:0000256" key="3">
    <source>
        <dbReference type="ARBA" id="ARBA00022692"/>
    </source>
</evidence>
<keyword evidence="2" id="KW-0813">Transport</keyword>
<evidence type="ECO:0000256" key="4">
    <source>
        <dbReference type="ARBA" id="ARBA00022847"/>
    </source>
</evidence>
<keyword evidence="4" id="KW-0769">Symport</keyword>
<dbReference type="PANTHER" id="PTHR11662">
    <property type="entry name" value="SOLUTE CARRIER FAMILY 17"/>
    <property type="match status" value="1"/>
</dbReference>
<keyword evidence="5 7" id="KW-1133">Transmembrane helix</keyword>
<feature type="transmembrane region" description="Helical" evidence="7">
    <location>
        <begin position="85"/>
        <end position="105"/>
    </location>
</feature>
<evidence type="ECO:0000256" key="7">
    <source>
        <dbReference type="SAM" id="Phobius"/>
    </source>
</evidence>
<proteinExistence type="predicted"/>
<feature type="transmembrane region" description="Helical" evidence="7">
    <location>
        <begin position="393"/>
        <end position="412"/>
    </location>
</feature>
<organism evidence="8 9">
    <name type="scientific">Batillaria attramentaria</name>
    <dbReference type="NCBI Taxonomy" id="370345"/>
    <lineage>
        <taxon>Eukaryota</taxon>
        <taxon>Metazoa</taxon>
        <taxon>Spiralia</taxon>
        <taxon>Lophotrochozoa</taxon>
        <taxon>Mollusca</taxon>
        <taxon>Gastropoda</taxon>
        <taxon>Caenogastropoda</taxon>
        <taxon>Sorbeoconcha</taxon>
        <taxon>Cerithioidea</taxon>
        <taxon>Batillariidae</taxon>
        <taxon>Batillaria</taxon>
    </lineage>
</organism>
<dbReference type="FunFam" id="1.20.1250.20:FF:000003">
    <property type="entry name" value="Solute carrier family 17 member 3"/>
    <property type="match status" value="1"/>
</dbReference>
<protein>
    <submittedName>
        <fullName evidence="8">Uncharacterized protein</fullName>
    </submittedName>
</protein>
<dbReference type="InterPro" id="IPR036259">
    <property type="entry name" value="MFS_trans_sf"/>
</dbReference>
<evidence type="ECO:0000313" key="9">
    <source>
        <dbReference type="Proteomes" id="UP001519460"/>
    </source>
</evidence>
<sequence length="431" mass="46836">MDQQRVYGTLDGLLGTTLLTMVNNENETTTSGSGRNTTETPKGVEWKYDWDKMTQGMVVSSFFAGSYVMQFAVGWLANRFGGKRVVCFGTVSLALCQLVAIAAATQGPVHLSVTMTTAGLAHALIMAAVVAVLGRWVPRHESSQLSSIAQSGSGPGTALVYGVSAVTSRVQFIGGWPFNFITLDSPETNTRISAEERTYIRSSLQSRGHKHSSIPWRKILTSPPFFAVACAQLGSDWMFFSLITVIPGYFKRVRHMETHQVDLLCGLPWLAVPFVAYAISKAVDTLRKRGVPTTLLRKTSDALAKPAASGLLVVMSFLPTGYTVWVVVLYTTSVLLLAGFAQSSHNTSVVEMSPEFAGVVYGLSQVFAMTGAFTAPLLFEYLTPHDSPEEWRLCYGILFGIALVTFAVFALLGSSERQHWAPDDTDTQGLM</sequence>
<evidence type="ECO:0000256" key="2">
    <source>
        <dbReference type="ARBA" id="ARBA00022448"/>
    </source>
</evidence>
<keyword evidence="3 7" id="KW-0812">Transmembrane</keyword>
<feature type="transmembrane region" description="Helical" evidence="7">
    <location>
        <begin position="360"/>
        <end position="381"/>
    </location>
</feature>
<dbReference type="GO" id="GO:0015293">
    <property type="term" value="F:symporter activity"/>
    <property type="evidence" value="ECO:0007669"/>
    <property type="project" value="UniProtKB-KW"/>
</dbReference>
<comment type="caution">
    <text evidence="8">The sequence shown here is derived from an EMBL/GenBank/DDBJ whole genome shotgun (WGS) entry which is preliminary data.</text>
</comment>
<dbReference type="PANTHER" id="PTHR11662:SF399">
    <property type="entry name" value="FI19708P1-RELATED"/>
    <property type="match status" value="1"/>
</dbReference>
<dbReference type="SUPFAM" id="SSF103473">
    <property type="entry name" value="MFS general substrate transporter"/>
    <property type="match status" value="1"/>
</dbReference>
<dbReference type="GO" id="GO:0016020">
    <property type="term" value="C:membrane"/>
    <property type="evidence" value="ECO:0007669"/>
    <property type="project" value="UniProtKB-SubCell"/>
</dbReference>
<dbReference type="InterPro" id="IPR050382">
    <property type="entry name" value="MFS_Na/Anion_cotransporter"/>
</dbReference>